<name>G0U7C1_TRYVY</name>
<gene>
    <name evidence="1" type="ORF">TVY486_1008250</name>
</gene>
<proteinExistence type="predicted"/>
<organism evidence="1">
    <name type="scientific">Trypanosoma vivax (strain Y486)</name>
    <dbReference type="NCBI Taxonomy" id="1055687"/>
    <lineage>
        <taxon>Eukaryota</taxon>
        <taxon>Discoba</taxon>
        <taxon>Euglenozoa</taxon>
        <taxon>Kinetoplastea</taxon>
        <taxon>Metakinetoplastina</taxon>
        <taxon>Trypanosomatida</taxon>
        <taxon>Trypanosomatidae</taxon>
        <taxon>Trypanosoma</taxon>
        <taxon>Duttonella</taxon>
    </lineage>
</organism>
<accession>G0U7C1</accession>
<dbReference type="AlphaFoldDB" id="G0U7C1"/>
<sequence length="192" mass="21631">MDMISISETDKDVINGLLTCGVSRILARHAIVVLHHYRNTSKEDIPGDVLFCGCLLYAQKQCNYPSDSSFLCSYSKQVRETDVIGFELALVQVVRQNVLLVEACLRPTLHELLLSKSICGPDRKRLIQISLHFINELYKTRWCLLPQVAARGALRLACEKCNIALLQLPASFTDRSVDDVVTYLRSCFECHG</sequence>
<protein>
    <recommendedName>
        <fullName evidence="2">Cyclin N-terminal domain-containing protein</fullName>
    </recommendedName>
</protein>
<dbReference type="EMBL" id="HE573026">
    <property type="protein sequence ID" value="CCC51779.1"/>
    <property type="molecule type" value="Genomic_DNA"/>
</dbReference>
<dbReference type="OMA" id="KCSRSIR"/>
<reference evidence="1" key="1">
    <citation type="journal article" date="2012" name="Proc. Natl. Acad. Sci. U.S.A.">
        <title>Antigenic diversity is generated by distinct evolutionary mechanisms in African trypanosome species.</title>
        <authorList>
            <person name="Jackson A.P."/>
            <person name="Berry A."/>
            <person name="Aslett M."/>
            <person name="Allison H.C."/>
            <person name="Burton P."/>
            <person name="Vavrova-Anderson J."/>
            <person name="Brown R."/>
            <person name="Browne H."/>
            <person name="Corton N."/>
            <person name="Hauser H."/>
            <person name="Gamble J."/>
            <person name="Gilderthorp R."/>
            <person name="Marcello L."/>
            <person name="McQuillan J."/>
            <person name="Otto T.D."/>
            <person name="Quail M.A."/>
            <person name="Sanders M.J."/>
            <person name="van Tonder A."/>
            <person name="Ginger M.L."/>
            <person name="Field M.C."/>
            <person name="Barry J.D."/>
            <person name="Hertz-Fowler C."/>
            <person name="Berriman M."/>
        </authorList>
    </citation>
    <scope>NUCLEOTIDE SEQUENCE</scope>
    <source>
        <strain evidence="1">Y486</strain>
    </source>
</reference>
<dbReference type="VEuPathDB" id="TriTrypDB:TvY486_1008250"/>
<evidence type="ECO:0008006" key="2">
    <source>
        <dbReference type="Google" id="ProtNLM"/>
    </source>
</evidence>
<evidence type="ECO:0000313" key="1">
    <source>
        <dbReference type="EMBL" id="CCC51779.1"/>
    </source>
</evidence>